<dbReference type="AlphaFoldDB" id="X1U6E4"/>
<evidence type="ECO:0000313" key="1">
    <source>
        <dbReference type="EMBL" id="GAI99196.1"/>
    </source>
</evidence>
<dbReference type="EMBL" id="BARW01025071">
    <property type="protein sequence ID" value="GAI99196.1"/>
    <property type="molecule type" value="Genomic_DNA"/>
</dbReference>
<protein>
    <submittedName>
        <fullName evidence="1">Uncharacterized protein</fullName>
    </submittedName>
</protein>
<dbReference type="PANTHER" id="PTHR20953">
    <property type="entry name" value="KINASE-RELATED"/>
    <property type="match status" value="1"/>
</dbReference>
<gene>
    <name evidence="1" type="ORF">S12H4_41190</name>
</gene>
<accession>X1U6E4</accession>
<comment type="caution">
    <text evidence="1">The sequence shown here is derived from an EMBL/GenBank/DDBJ whole genome shotgun (WGS) entry which is preliminary data.</text>
</comment>
<name>X1U6E4_9ZZZZ</name>
<feature type="non-terminal residue" evidence="1">
    <location>
        <position position="77"/>
    </location>
</feature>
<organism evidence="1">
    <name type="scientific">marine sediment metagenome</name>
    <dbReference type="NCBI Taxonomy" id="412755"/>
    <lineage>
        <taxon>unclassified sequences</taxon>
        <taxon>metagenomes</taxon>
        <taxon>ecological metagenomes</taxon>
    </lineage>
</organism>
<reference evidence="1" key="1">
    <citation type="journal article" date="2014" name="Front. Microbiol.">
        <title>High frequency of phylogenetically diverse reductive dehalogenase-homologous genes in deep subseafloor sedimentary metagenomes.</title>
        <authorList>
            <person name="Kawai M."/>
            <person name="Futagami T."/>
            <person name="Toyoda A."/>
            <person name="Takaki Y."/>
            <person name="Nishi S."/>
            <person name="Hori S."/>
            <person name="Arai W."/>
            <person name="Tsubouchi T."/>
            <person name="Morono Y."/>
            <person name="Uchiyama I."/>
            <person name="Ito T."/>
            <person name="Fujiyama A."/>
            <person name="Inagaki F."/>
            <person name="Takami H."/>
        </authorList>
    </citation>
    <scope>NUCLEOTIDE SEQUENCE</scope>
    <source>
        <strain evidence="1">Expedition CK06-06</strain>
    </source>
</reference>
<sequence>MQKVITDDLDALLGILPLHIRQPLCRQKDLSELLEVVLDLGRPSEARFPRREIILAPKEVDETDIDYVVSRIGSFGD</sequence>
<dbReference type="PANTHER" id="PTHR20953:SF3">
    <property type="entry name" value="P-LOOP CONTAINING NUCLEOSIDE TRIPHOSPHATE HYDROLASES SUPERFAMILY PROTEIN"/>
    <property type="match status" value="1"/>
</dbReference>
<proteinExistence type="predicted"/>